<organism evidence="1">
    <name type="scientific">Hyperionvirus sp</name>
    <dbReference type="NCBI Taxonomy" id="2487770"/>
    <lineage>
        <taxon>Viruses</taxon>
        <taxon>Varidnaviria</taxon>
        <taxon>Bamfordvirae</taxon>
        <taxon>Nucleocytoviricota</taxon>
        <taxon>Megaviricetes</taxon>
        <taxon>Imitervirales</taxon>
        <taxon>Mimiviridae</taxon>
        <taxon>Klosneuvirinae</taxon>
    </lineage>
</organism>
<name>A0A3G5ABN8_9VIRU</name>
<reference evidence="1" key="1">
    <citation type="submission" date="2018-10" db="EMBL/GenBank/DDBJ databases">
        <title>Hidden diversity of soil giant viruses.</title>
        <authorList>
            <person name="Schulz F."/>
            <person name="Alteio L."/>
            <person name="Goudeau D."/>
            <person name="Ryan E.M."/>
            <person name="Malmstrom R.R."/>
            <person name="Blanchard J."/>
            <person name="Woyke T."/>
        </authorList>
    </citation>
    <scope>NUCLEOTIDE SEQUENCE</scope>
    <source>
        <strain evidence="1">HYV1</strain>
    </source>
</reference>
<accession>A0A3G5ABN8</accession>
<dbReference type="EMBL" id="MK072415">
    <property type="protein sequence ID" value="AYV84658.1"/>
    <property type="molecule type" value="Genomic_DNA"/>
</dbReference>
<proteinExistence type="predicted"/>
<protein>
    <submittedName>
        <fullName evidence="1">Uncharacterized protein</fullName>
    </submittedName>
</protein>
<feature type="non-terminal residue" evidence="1">
    <location>
        <position position="199"/>
    </location>
</feature>
<gene>
    <name evidence="1" type="ORF">Hyperionvirus33_1</name>
</gene>
<sequence length="199" mass="22623">MESRDAMNAPMELPTNVSMLGRRLSSWSAFNAPRWANPFIPPPLRISLVFFVERSNLGVAAVGVNNSFNSCRIDDSFILSEDVIKLNVLIFFYKYLLGEHIMDKLSLESLFGCKTHNNREGDVLDVRSITRNQKAFDVGVLLETREKKRVKLLGYYEKAFEICIKKIEVANNLGKTDLMFSVREFVPCCPQYGARGCID</sequence>
<evidence type="ECO:0000313" key="1">
    <source>
        <dbReference type="EMBL" id="AYV84658.1"/>
    </source>
</evidence>